<feature type="transmembrane region" description="Helical" evidence="1">
    <location>
        <begin position="290"/>
        <end position="308"/>
    </location>
</feature>
<dbReference type="Proteomes" id="UP000276260">
    <property type="component" value="Unassembled WGS sequence"/>
</dbReference>
<dbReference type="RefSeq" id="WP_046519893.1">
    <property type="nucleotide sequence ID" value="NZ_LAVS01000019.1"/>
</dbReference>
<keyword evidence="1" id="KW-1133">Transmembrane helix</keyword>
<feature type="transmembrane region" description="Helical" evidence="1">
    <location>
        <begin position="190"/>
        <end position="210"/>
    </location>
</feature>
<evidence type="ECO:0000259" key="2">
    <source>
        <dbReference type="Pfam" id="PF07786"/>
    </source>
</evidence>
<feature type="transmembrane region" description="Helical" evidence="1">
    <location>
        <begin position="12"/>
        <end position="29"/>
    </location>
</feature>
<keyword evidence="1" id="KW-0472">Membrane</keyword>
<dbReference type="PANTHER" id="PTHR31061:SF24">
    <property type="entry name" value="LD22376P"/>
    <property type="match status" value="1"/>
</dbReference>
<evidence type="ECO:0000313" key="3">
    <source>
        <dbReference type="EMBL" id="RRJ23875.1"/>
    </source>
</evidence>
<feature type="domain" description="Heparan-alpha-glucosaminide N-acetyltransferase catalytic" evidence="2">
    <location>
        <begin position="5"/>
        <end position="210"/>
    </location>
</feature>
<dbReference type="InterPro" id="IPR012429">
    <property type="entry name" value="HGSNAT_cat"/>
</dbReference>
<sequence length="363" mass="40152">MSAPRFYALDALRGLAIALMILVNTPGSWQHVYSPLLHASWDGFTFADIVFPTFLFVVGAAMFYSLKTTELCGKSVWRISSRALKLIGMGVLLNYVPFTVELSELRLPGVLQRIGLAYWLAALLVLSVKRRYLPVISVALVLLYWLALLLGGGEQPYSLEQNLVRQWDLAIFGAAHLYQGFGVAFDPEGLLSTLPCVVAVVIGFGTASTLQGREHQAALRLLCLAGVVLIALAALWHLVWPVNKALWSGSYLALSSGLILLLLAALVWCIDIKGWTALAQPLKVYGTNPLFIYILSWLWAVLIGQLIWMPTEAGSVSLYQWGFELLALVFPAKLASFVFALLHVIGFWYLSLLLYQRNIVIKL</sequence>
<feature type="transmembrane region" description="Helical" evidence="1">
    <location>
        <begin position="217"/>
        <end position="239"/>
    </location>
</feature>
<gene>
    <name evidence="3" type="ORF">EIK76_07440</name>
</gene>
<reference evidence="3 4" key="1">
    <citation type="submission" date="2018-11" db="EMBL/GenBank/DDBJ databases">
        <title>Draft genome analysis of Rheinheimera mesophila isolated from an industrial waste site.</title>
        <authorList>
            <person name="Yu Q."/>
            <person name="Qi Y."/>
            <person name="Zhang H."/>
            <person name="Lu Y."/>
            <person name="Pu J."/>
        </authorList>
    </citation>
    <scope>NUCLEOTIDE SEQUENCE [LARGE SCALE GENOMIC DNA]</scope>
    <source>
        <strain evidence="3 4">IITR13</strain>
    </source>
</reference>
<dbReference type="AlphaFoldDB" id="A0A3P3QS63"/>
<evidence type="ECO:0000313" key="4">
    <source>
        <dbReference type="Proteomes" id="UP000276260"/>
    </source>
</evidence>
<feature type="transmembrane region" description="Helical" evidence="1">
    <location>
        <begin position="49"/>
        <end position="67"/>
    </location>
</feature>
<keyword evidence="1" id="KW-0812">Transmembrane</keyword>
<feature type="transmembrane region" description="Helical" evidence="1">
    <location>
        <begin position="328"/>
        <end position="355"/>
    </location>
</feature>
<name>A0A3P3QS63_9GAMM</name>
<feature type="transmembrane region" description="Helical" evidence="1">
    <location>
        <begin position="135"/>
        <end position="153"/>
    </location>
</feature>
<evidence type="ECO:0000256" key="1">
    <source>
        <dbReference type="SAM" id="Phobius"/>
    </source>
</evidence>
<feature type="transmembrane region" description="Helical" evidence="1">
    <location>
        <begin position="251"/>
        <end position="270"/>
    </location>
</feature>
<dbReference type="Pfam" id="PF07786">
    <property type="entry name" value="HGSNAT_cat"/>
    <property type="match status" value="1"/>
</dbReference>
<keyword evidence="4" id="KW-1185">Reference proteome</keyword>
<organism evidence="3 4">
    <name type="scientific">Rheinheimera mesophila</name>
    <dbReference type="NCBI Taxonomy" id="1547515"/>
    <lineage>
        <taxon>Bacteria</taxon>
        <taxon>Pseudomonadati</taxon>
        <taxon>Pseudomonadota</taxon>
        <taxon>Gammaproteobacteria</taxon>
        <taxon>Chromatiales</taxon>
        <taxon>Chromatiaceae</taxon>
        <taxon>Rheinheimera</taxon>
    </lineage>
</organism>
<proteinExistence type="predicted"/>
<feature type="transmembrane region" description="Helical" evidence="1">
    <location>
        <begin position="79"/>
        <end position="98"/>
    </location>
</feature>
<accession>A0A3P3QS63</accession>
<dbReference type="PANTHER" id="PTHR31061">
    <property type="entry name" value="LD22376P"/>
    <property type="match status" value="1"/>
</dbReference>
<comment type="caution">
    <text evidence="3">The sequence shown here is derived from an EMBL/GenBank/DDBJ whole genome shotgun (WGS) entry which is preliminary data.</text>
</comment>
<dbReference type="OrthoDB" id="9788724at2"/>
<feature type="transmembrane region" description="Helical" evidence="1">
    <location>
        <begin position="110"/>
        <end position="128"/>
    </location>
</feature>
<dbReference type="EMBL" id="RRCF01000001">
    <property type="protein sequence ID" value="RRJ23875.1"/>
    <property type="molecule type" value="Genomic_DNA"/>
</dbReference>
<protein>
    <submittedName>
        <fullName evidence="3">DUF1624 domain-containing protein</fullName>
    </submittedName>
</protein>